<feature type="domain" description="F-box" evidence="1">
    <location>
        <begin position="18"/>
        <end position="56"/>
    </location>
</feature>
<dbReference type="EnsemblPlants" id="HORVU.MOREX.r3.3HG0326110.1">
    <property type="protein sequence ID" value="HORVU.MOREX.r3.3HG0326110.1"/>
    <property type="gene ID" value="HORVU.MOREX.r3.3HG0326110"/>
</dbReference>
<dbReference type="Gramene" id="HORVU.MOREX.r3.3HG0326110.1">
    <property type="protein sequence ID" value="HORVU.MOREX.r3.3HG0326110.1"/>
    <property type="gene ID" value="HORVU.MOREX.r3.3HG0326110"/>
</dbReference>
<evidence type="ECO:0000313" key="3">
    <source>
        <dbReference type="EMBL" id="BAK04381.1"/>
    </source>
</evidence>
<evidence type="ECO:0000313" key="4">
    <source>
        <dbReference type="EnsemblPlants" id="HORVU.MOREX.r3.3HG0326110.1"/>
    </source>
</evidence>
<reference evidence="5" key="2">
    <citation type="journal article" date="2012" name="Nature">
        <title>A physical, genetic and functional sequence assembly of the barley genome.</title>
        <authorList>
            <consortium name="The International Barley Genome Sequencing Consortium"/>
            <person name="Mayer K.F."/>
            <person name="Waugh R."/>
            <person name="Brown J.W."/>
            <person name="Schulman A."/>
            <person name="Langridge P."/>
            <person name="Platzer M."/>
            <person name="Fincher G.B."/>
            <person name="Muehlbauer G.J."/>
            <person name="Sato K."/>
            <person name="Close T.J."/>
            <person name="Wise R.P."/>
            <person name="Stein N."/>
        </authorList>
    </citation>
    <scope>NUCLEOTIDE SEQUENCE [LARGE SCALE GENOMIC DNA]</scope>
    <source>
        <strain evidence="5">cv. Morex</strain>
    </source>
</reference>
<sequence length="419" mass="47477">MSTCKKATTEAISVPDRLSSLPPELKGNILCRLNVTEAVRTSTLSSTWKNVWADMPKISLRDGNFTRTKFVTLVGMVLSLHKGTVEQFDISGNKSYHDEFARWILILSRKSPRSITIELNQGPRYRIPSCLFFISNLKSLHLENCTISLPPLFHGFKSLTDLCLKYFSSTDMDIQNLISFCPILTDLILISFKGIHSLNIQAPTLKYLVVDGDFKYINLDAPNLEWAFLSLRHKAKAYQSVSIAHDKESYVKQSLGSLSDIKTLLIDHFFLRYLSKGCILRKLPVVFSCLEYILLQICFWDQRQVLTACSLFKNAPNLKELDISSVTFKSDRPITWDQDQASIQELNLQMQMDHLVTVSVNCFGGLECEVNFVGKLLSWAPALEELQIEWKGGKDCSMVHAKLLALPRVSPRAKVIVTF</sequence>
<dbReference type="RefSeq" id="XP_044973545.1">
    <property type="nucleotide sequence ID" value="XM_045117610.1"/>
</dbReference>
<proteinExistence type="evidence at transcript level"/>
<name>F2EAK9_HORVV</name>
<dbReference type="OrthoDB" id="1424615at2759"/>
<dbReference type="AlphaFoldDB" id="F2EAK9"/>
<protein>
    <submittedName>
        <fullName evidence="3">Predicted protein</fullName>
    </submittedName>
</protein>
<dbReference type="InterPro" id="IPR055411">
    <property type="entry name" value="LRR_FXL15/At3g58940/PEG3-like"/>
</dbReference>
<dbReference type="HOGENOM" id="CLU_010721_0_2_1"/>
<dbReference type="EMBL" id="AK373184">
    <property type="protein sequence ID" value="BAK04381.1"/>
    <property type="molecule type" value="mRNA"/>
</dbReference>
<dbReference type="PANTHER" id="PTHR34145:SF68">
    <property type="entry name" value="FBD DOMAIN-CONTAINING PROTEIN"/>
    <property type="match status" value="1"/>
</dbReference>
<organism evidence="3">
    <name type="scientific">Hordeum vulgare subsp. vulgare</name>
    <name type="common">Domesticated barley</name>
    <dbReference type="NCBI Taxonomy" id="112509"/>
    <lineage>
        <taxon>Eukaryota</taxon>
        <taxon>Viridiplantae</taxon>
        <taxon>Streptophyta</taxon>
        <taxon>Embryophyta</taxon>
        <taxon>Tracheophyta</taxon>
        <taxon>Spermatophyta</taxon>
        <taxon>Magnoliopsida</taxon>
        <taxon>Liliopsida</taxon>
        <taxon>Poales</taxon>
        <taxon>Poaceae</taxon>
        <taxon>BOP clade</taxon>
        <taxon>Pooideae</taxon>
        <taxon>Triticodae</taxon>
        <taxon>Triticeae</taxon>
        <taxon>Hordeinae</taxon>
        <taxon>Hordeum</taxon>
    </lineage>
</organism>
<dbReference type="ExpressionAtlas" id="F2EAK9">
    <property type="expression patterns" value="baseline"/>
</dbReference>
<evidence type="ECO:0000313" key="5">
    <source>
        <dbReference type="Proteomes" id="UP000011116"/>
    </source>
</evidence>
<dbReference type="InterPro" id="IPR053772">
    <property type="entry name" value="At1g61320/At1g61330-like"/>
</dbReference>
<gene>
    <name evidence="4" type="primary">LOC123441088</name>
</gene>
<reference evidence="4" key="4">
    <citation type="submission" date="2022-01" db="UniProtKB">
        <authorList>
            <consortium name="EnsemblPlants"/>
        </authorList>
    </citation>
    <scope>IDENTIFICATION</scope>
    <source>
        <strain evidence="4">subsp. vulgare</strain>
    </source>
</reference>
<reference evidence="4" key="3">
    <citation type="submission" date="2020-10" db="EMBL/GenBank/DDBJ databases">
        <authorList>
            <person name="Scholz U."/>
            <person name="Mascher M."/>
            <person name="Fiebig A."/>
        </authorList>
    </citation>
    <scope>NUCLEOTIDE SEQUENCE [LARGE SCALE GENOMIC DNA]</scope>
    <source>
        <strain evidence="4">cv. Morex</strain>
    </source>
</reference>
<dbReference type="GeneID" id="123441088"/>
<dbReference type="RefSeq" id="XP_044973546.1">
    <property type="nucleotide sequence ID" value="XM_045117611.1"/>
</dbReference>
<dbReference type="Pfam" id="PF00646">
    <property type="entry name" value="F-box"/>
    <property type="match status" value="1"/>
</dbReference>
<dbReference type="Proteomes" id="UP000011116">
    <property type="component" value="Chromosome 3H"/>
</dbReference>
<dbReference type="Pfam" id="PF24758">
    <property type="entry name" value="LRR_At5g56370"/>
    <property type="match status" value="1"/>
</dbReference>
<dbReference type="PaxDb" id="4513-MLOC_56951.1"/>
<dbReference type="PANTHER" id="PTHR34145">
    <property type="entry name" value="OS02G0105600 PROTEIN"/>
    <property type="match status" value="1"/>
</dbReference>
<dbReference type="SUPFAM" id="SSF81383">
    <property type="entry name" value="F-box domain"/>
    <property type="match status" value="1"/>
</dbReference>
<reference evidence="3" key="1">
    <citation type="journal article" date="2011" name="Plant Physiol.">
        <title>Comprehensive sequence analysis of 24,783 barley full-length cDNAs derived from 12 clone libraries.</title>
        <authorList>
            <person name="Matsumoto T."/>
            <person name="Tanaka T."/>
            <person name="Sakai H."/>
            <person name="Amano N."/>
            <person name="Kanamori H."/>
            <person name="Kurita K."/>
            <person name="Kikuta A."/>
            <person name="Kamiya K."/>
            <person name="Yamamoto M."/>
            <person name="Ikawa H."/>
            <person name="Fujii N."/>
            <person name="Hori K."/>
            <person name="Itoh T."/>
            <person name="Sato K."/>
        </authorList>
    </citation>
    <scope>NUCLEOTIDE SEQUENCE</scope>
</reference>
<evidence type="ECO:0000259" key="1">
    <source>
        <dbReference type="Pfam" id="PF00646"/>
    </source>
</evidence>
<dbReference type="Gramene" id="HORVU.MOREX.r2.3HG0272020.1">
    <property type="protein sequence ID" value="HORVU.MOREX.r2.3HG0272020.1"/>
    <property type="gene ID" value="HORVU.MOREX.r2.3HG0272020"/>
</dbReference>
<dbReference type="InterPro" id="IPR001810">
    <property type="entry name" value="F-box_dom"/>
</dbReference>
<feature type="domain" description="F-box/LRR-repeat protein 15/At3g58940/PEG3-like LRR" evidence="2">
    <location>
        <begin position="101"/>
        <end position="323"/>
    </location>
</feature>
<dbReference type="SUPFAM" id="SSF52047">
    <property type="entry name" value="RNI-like"/>
    <property type="match status" value="1"/>
</dbReference>
<evidence type="ECO:0000259" key="2">
    <source>
        <dbReference type="Pfam" id="PF24758"/>
    </source>
</evidence>
<dbReference type="KEGG" id="hvg:123441088"/>
<accession>F2EAK9</accession>
<keyword evidence="5" id="KW-1185">Reference proteome</keyword>
<dbReference type="InterPro" id="IPR036047">
    <property type="entry name" value="F-box-like_dom_sf"/>
</dbReference>
<dbReference type="Gene3D" id="3.80.10.10">
    <property type="entry name" value="Ribonuclease Inhibitor"/>
    <property type="match status" value="1"/>
</dbReference>
<dbReference type="eggNOG" id="ENOG502QTI8">
    <property type="taxonomic scope" value="Eukaryota"/>
</dbReference>
<dbReference type="InterPro" id="IPR032675">
    <property type="entry name" value="LRR_dom_sf"/>
</dbReference>
<dbReference type="OMA" id="MLAHCLM"/>